<evidence type="ECO:0000256" key="2">
    <source>
        <dbReference type="ARBA" id="ARBA00023445"/>
    </source>
</evidence>
<evidence type="ECO:0000256" key="1">
    <source>
        <dbReference type="ARBA" id="ARBA00023002"/>
    </source>
</evidence>
<dbReference type="InterPro" id="IPR036291">
    <property type="entry name" value="NAD(P)-bd_dom_sf"/>
</dbReference>
<protein>
    <submittedName>
        <fullName evidence="4">Nad dependent epimerase</fullName>
    </submittedName>
</protein>
<organism evidence="4 5">
    <name type="scientific">Ceraceosorus bombacis</name>
    <dbReference type="NCBI Taxonomy" id="401625"/>
    <lineage>
        <taxon>Eukaryota</taxon>
        <taxon>Fungi</taxon>
        <taxon>Dikarya</taxon>
        <taxon>Basidiomycota</taxon>
        <taxon>Ustilaginomycotina</taxon>
        <taxon>Exobasidiomycetes</taxon>
        <taxon>Ceraceosorales</taxon>
        <taxon>Ceraceosoraceae</taxon>
        <taxon>Ceraceosorus</taxon>
    </lineage>
</organism>
<dbReference type="Gene3D" id="3.40.50.720">
    <property type="entry name" value="NAD(P)-binding Rossmann-like Domain"/>
    <property type="match status" value="1"/>
</dbReference>
<keyword evidence="5" id="KW-1185">Reference proteome</keyword>
<name>A0A0P1BP08_9BASI</name>
<comment type="similarity">
    <text evidence="2">Belongs to the NAD(P)-dependent epimerase/dehydratase family. Dihydroflavonol-4-reductase subfamily.</text>
</comment>
<dbReference type="PANTHER" id="PTHR10366">
    <property type="entry name" value="NAD DEPENDENT EPIMERASE/DEHYDRATASE"/>
    <property type="match status" value="1"/>
</dbReference>
<feature type="domain" description="NAD-dependent epimerase/dehydratase" evidence="3">
    <location>
        <begin position="13"/>
        <end position="266"/>
    </location>
</feature>
<dbReference type="Pfam" id="PF01370">
    <property type="entry name" value="Epimerase"/>
    <property type="match status" value="1"/>
</dbReference>
<dbReference type="STRING" id="401625.A0A0P1BP08"/>
<dbReference type="PANTHER" id="PTHR10366:SF564">
    <property type="entry name" value="STEROL-4-ALPHA-CARBOXYLATE 3-DEHYDROGENASE, DECARBOXYLATING"/>
    <property type="match status" value="1"/>
</dbReference>
<evidence type="ECO:0000313" key="5">
    <source>
        <dbReference type="Proteomes" id="UP000054845"/>
    </source>
</evidence>
<dbReference type="EMBL" id="CCYA01000269">
    <property type="protein sequence ID" value="CEH18115.1"/>
    <property type="molecule type" value="Genomic_DNA"/>
</dbReference>
<evidence type="ECO:0000259" key="3">
    <source>
        <dbReference type="Pfam" id="PF01370"/>
    </source>
</evidence>
<dbReference type="InterPro" id="IPR001509">
    <property type="entry name" value="Epimerase_deHydtase"/>
</dbReference>
<evidence type="ECO:0000313" key="4">
    <source>
        <dbReference type="EMBL" id="CEH18115.1"/>
    </source>
</evidence>
<accession>A0A0P1BP08</accession>
<dbReference type="OrthoDB" id="2735536at2759"/>
<proteinExistence type="inferred from homology"/>
<dbReference type="AlphaFoldDB" id="A0A0P1BP08"/>
<reference evidence="5" key="1">
    <citation type="submission" date="2014-09" db="EMBL/GenBank/DDBJ databases">
        <authorList>
            <person name="Sharma Rahul"/>
            <person name="Thines Marco"/>
        </authorList>
    </citation>
    <scope>NUCLEOTIDE SEQUENCE [LARGE SCALE GENOMIC DNA]</scope>
</reference>
<dbReference type="GO" id="GO:0016616">
    <property type="term" value="F:oxidoreductase activity, acting on the CH-OH group of donors, NAD or NADP as acceptor"/>
    <property type="evidence" value="ECO:0007669"/>
    <property type="project" value="TreeGrafter"/>
</dbReference>
<sequence length="352" mass="38384">MSPTATTTAKHVALTGASGFVGAHVLREALASGYQVRSIVRSESKGKELQRLFPSPRHTLAYVSDIRNADELREAFRGIDVVQHVASPYTLKFQDAERDMLQPAIDGTLAVLKAAHDTPSIKHVLITSSFAAQNCYEKGGSIRDYTYTEKDWNPASYEDAKKSDNKVYTYAASKGLAEKAAWHFVESAKPQFVLTTFMPPGIIGPIVHPVAKMEDLNTSCANVWSVVSGAAGGVPPTLLPQTVDVRDVAKAHVEAMSHPEKSANQRFSLCGYYMDWQLVVDFLKSRFPEHASTLPTGTPGTPNQPGPVAQLDSAKAKTLLGIEWTPWQDTFADLTSQLYQLHENVKAGKSAL</sequence>
<keyword evidence="1" id="KW-0560">Oxidoreductase</keyword>
<dbReference type="Proteomes" id="UP000054845">
    <property type="component" value="Unassembled WGS sequence"/>
</dbReference>
<dbReference type="InterPro" id="IPR050425">
    <property type="entry name" value="NAD(P)_dehydrat-like"/>
</dbReference>
<dbReference type="SUPFAM" id="SSF51735">
    <property type="entry name" value="NAD(P)-binding Rossmann-fold domains"/>
    <property type="match status" value="1"/>
</dbReference>